<protein>
    <submittedName>
        <fullName evidence="8">Zinc finger BED domain-containing protein 4</fullName>
    </submittedName>
</protein>
<dbReference type="Proteomes" id="UP001174136">
    <property type="component" value="Unassembled WGS sequence"/>
</dbReference>
<feature type="compositionally biased region" description="Basic and acidic residues" evidence="6">
    <location>
        <begin position="390"/>
        <end position="403"/>
    </location>
</feature>
<evidence type="ECO:0000256" key="2">
    <source>
        <dbReference type="ARBA" id="ARBA00022723"/>
    </source>
</evidence>
<reference evidence="8" key="1">
    <citation type="journal article" date="2023" name="Front. Mar. Sci.">
        <title>A new Merluccius polli reference genome to investigate the effects of global change in West African waters.</title>
        <authorList>
            <person name="Mateo J.L."/>
            <person name="Blanco-Fernandez C."/>
            <person name="Garcia-Vazquez E."/>
            <person name="Machado-Schiaffino G."/>
        </authorList>
    </citation>
    <scope>NUCLEOTIDE SEQUENCE</scope>
    <source>
        <strain evidence="8">C29</strain>
        <tissue evidence="8">Fin</tissue>
    </source>
</reference>
<dbReference type="PANTHER" id="PTHR46481">
    <property type="entry name" value="ZINC FINGER BED DOMAIN-CONTAINING PROTEIN 4"/>
    <property type="match status" value="1"/>
</dbReference>
<comment type="subcellular location">
    <subcellularLocation>
        <location evidence="1">Nucleus</location>
    </subcellularLocation>
</comment>
<name>A0AA47P2K7_MERPO</name>
<organism evidence="8 9">
    <name type="scientific">Merluccius polli</name>
    <name type="common">Benguela hake</name>
    <name type="synonym">Merluccius cadenati</name>
    <dbReference type="NCBI Taxonomy" id="89951"/>
    <lineage>
        <taxon>Eukaryota</taxon>
        <taxon>Metazoa</taxon>
        <taxon>Chordata</taxon>
        <taxon>Craniata</taxon>
        <taxon>Vertebrata</taxon>
        <taxon>Euteleostomi</taxon>
        <taxon>Actinopterygii</taxon>
        <taxon>Neopterygii</taxon>
        <taxon>Teleostei</taxon>
        <taxon>Neoteleostei</taxon>
        <taxon>Acanthomorphata</taxon>
        <taxon>Zeiogadaria</taxon>
        <taxon>Gadariae</taxon>
        <taxon>Gadiformes</taxon>
        <taxon>Gadoidei</taxon>
        <taxon>Merlucciidae</taxon>
        <taxon>Merluccius</taxon>
    </lineage>
</organism>
<keyword evidence="5" id="KW-0539">Nucleus</keyword>
<dbReference type="EMBL" id="JAOPHQ010003128">
    <property type="protein sequence ID" value="KAK0144577.1"/>
    <property type="molecule type" value="Genomic_DNA"/>
</dbReference>
<dbReference type="PANTHER" id="PTHR46481:SF10">
    <property type="entry name" value="ZINC FINGER BED DOMAIN-CONTAINING PROTEIN 39"/>
    <property type="match status" value="1"/>
</dbReference>
<evidence type="ECO:0000256" key="5">
    <source>
        <dbReference type="ARBA" id="ARBA00023242"/>
    </source>
</evidence>
<dbReference type="SUPFAM" id="SSF53098">
    <property type="entry name" value="Ribonuclease H-like"/>
    <property type="match status" value="1"/>
</dbReference>
<keyword evidence="2" id="KW-0479">Metal-binding</keyword>
<keyword evidence="9" id="KW-1185">Reference proteome</keyword>
<evidence type="ECO:0000313" key="8">
    <source>
        <dbReference type="EMBL" id="KAK0144577.1"/>
    </source>
</evidence>
<evidence type="ECO:0000259" key="7">
    <source>
        <dbReference type="Pfam" id="PF05699"/>
    </source>
</evidence>
<comment type="caution">
    <text evidence="8">The sequence shown here is derived from an EMBL/GenBank/DDBJ whole genome shotgun (WGS) entry which is preliminary data.</text>
</comment>
<keyword evidence="3" id="KW-0863">Zinc-finger</keyword>
<evidence type="ECO:0000256" key="3">
    <source>
        <dbReference type="ARBA" id="ARBA00022771"/>
    </source>
</evidence>
<proteinExistence type="predicted"/>
<dbReference type="InterPro" id="IPR052035">
    <property type="entry name" value="ZnF_BED_domain_contain"/>
</dbReference>
<evidence type="ECO:0000256" key="6">
    <source>
        <dbReference type="SAM" id="MobiDB-lite"/>
    </source>
</evidence>
<dbReference type="AlphaFoldDB" id="A0AA47P2K7"/>
<keyword evidence="4" id="KW-0862">Zinc</keyword>
<dbReference type="GO" id="GO:0008270">
    <property type="term" value="F:zinc ion binding"/>
    <property type="evidence" value="ECO:0007669"/>
    <property type="project" value="UniProtKB-KW"/>
</dbReference>
<feature type="region of interest" description="Disordered" evidence="6">
    <location>
        <begin position="378"/>
        <end position="409"/>
    </location>
</feature>
<sequence>MCTQCGSHNRYVDFEDHRSIFNSDNISLELKRITDEWAITQKVIAVVTDNGANMVSAVHKAGWKHYPCIAHTLNLVVKDGIKAVHEVVQLLTTCSSIVSFFHHSAKATEKLKQIQKQLKVAEHKLIQSVETRWNSVFYMLERLHEQREAVTTALCLLGKNSLCLNDEEFSMIHLTVEALRPFEEVRREVSSEKYVSVSKVIPLVSLLQRAAAATEHQGSCLIPWAKFCLSTSVKFCLCTWTKLCLTRESCTYFQLCPTQQHCTTGTDVLIEMHRYMEEKPVPRDQDPLLWWKGHEQAFPSLSRLAAKYLGITASSVPRIFSKAGELVSQRRNRLKGDHVRLCGGLDRQNTGAPALAETAGLYPPLSPGPWGQREVVLRQGDGGSEGGRPVADDPLHGGWREPPEEPIQGDQFHHLLTGLNLQQQPQPAALRSFRLPPPSPYDVRVAAARAPPESSGSSMPCLEIPMKKINTLEIRKKDTCSLRS</sequence>
<dbReference type="InterPro" id="IPR008906">
    <property type="entry name" value="HATC_C_dom"/>
</dbReference>
<dbReference type="GO" id="GO:0005634">
    <property type="term" value="C:nucleus"/>
    <property type="evidence" value="ECO:0007669"/>
    <property type="project" value="UniProtKB-SubCell"/>
</dbReference>
<dbReference type="InterPro" id="IPR012337">
    <property type="entry name" value="RNaseH-like_sf"/>
</dbReference>
<evidence type="ECO:0000313" key="9">
    <source>
        <dbReference type="Proteomes" id="UP001174136"/>
    </source>
</evidence>
<evidence type="ECO:0000256" key="1">
    <source>
        <dbReference type="ARBA" id="ARBA00004123"/>
    </source>
</evidence>
<dbReference type="GO" id="GO:0046983">
    <property type="term" value="F:protein dimerization activity"/>
    <property type="evidence" value="ECO:0007669"/>
    <property type="project" value="InterPro"/>
</dbReference>
<evidence type="ECO:0000256" key="4">
    <source>
        <dbReference type="ARBA" id="ARBA00022833"/>
    </source>
</evidence>
<dbReference type="Pfam" id="PF05699">
    <property type="entry name" value="Dimer_Tnp_hAT"/>
    <property type="match status" value="1"/>
</dbReference>
<feature type="domain" description="HAT C-terminal dimerisation" evidence="7">
    <location>
        <begin position="271"/>
        <end position="339"/>
    </location>
</feature>
<gene>
    <name evidence="8" type="primary">ZBED4_15</name>
    <name evidence="8" type="ORF">N1851_017030</name>
</gene>
<accession>A0AA47P2K7</accession>